<evidence type="ECO:0008006" key="4">
    <source>
        <dbReference type="Google" id="ProtNLM"/>
    </source>
</evidence>
<sequence length="213" mass="24807">MKLHKTAIWTAAVIALAAAGGIINSQTNQAQTVKVQKSVKKISNKTKYGFKRDFKFPQSWRGKWFSNTHGHLSNMIIKKNGFNTPWTGEYVELVSVGKVKGTNKYLWQMPHSWFTKHNKIFKNLGRVTTKNLKNKKWIVFSPIDENNIKIGYAFSLQNKKIDGKTQKVMFEANPKTGEIYDQFYRSPKLAQKYQNYHFKNETYAPVFNQYQKK</sequence>
<feature type="signal peptide" evidence="1">
    <location>
        <begin position="1"/>
        <end position="30"/>
    </location>
</feature>
<dbReference type="EMBL" id="JXBY01000016">
    <property type="protein sequence ID" value="KJY56357.1"/>
    <property type="molecule type" value="Genomic_DNA"/>
</dbReference>
<proteinExistence type="predicted"/>
<dbReference type="RefSeq" id="WP_045927825.1">
    <property type="nucleotide sequence ID" value="NZ_JBHSZS010000009.1"/>
</dbReference>
<dbReference type="AlphaFoldDB" id="A0A0F4LBX5"/>
<dbReference type="OrthoDB" id="2315253at2"/>
<organism evidence="2 3">
    <name type="scientific">Lactobacillus kullabergensis</name>
    <dbReference type="NCBI Taxonomy" id="1218493"/>
    <lineage>
        <taxon>Bacteria</taxon>
        <taxon>Bacillati</taxon>
        <taxon>Bacillota</taxon>
        <taxon>Bacilli</taxon>
        <taxon>Lactobacillales</taxon>
        <taxon>Lactobacillaceae</taxon>
        <taxon>Lactobacillus</taxon>
    </lineage>
</organism>
<reference evidence="2 3" key="1">
    <citation type="submission" date="2014-12" db="EMBL/GenBank/DDBJ databases">
        <title>Comparative genomics of the lactic acid bacteria isolated from the honey bee gut.</title>
        <authorList>
            <person name="Ellegaard K.M."/>
            <person name="Tamarit D."/>
            <person name="Javelind E."/>
            <person name="Olofsson T."/>
            <person name="Andersson S.G."/>
            <person name="Vasquez A."/>
        </authorList>
    </citation>
    <scope>NUCLEOTIDE SEQUENCE [LARGE SCALE GENOMIC DNA]</scope>
    <source>
        <strain evidence="2 3">Biut2</strain>
    </source>
</reference>
<protein>
    <recommendedName>
        <fullName evidence="4">Lipoprotein</fullName>
    </recommendedName>
</protein>
<dbReference type="PATRIC" id="fig|1218493.3.peg.709"/>
<dbReference type="STRING" id="1218493.JF76_06650"/>
<name>A0A0F4LBX5_9LACO</name>
<dbReference type="Proteomes" id="UP000033533">
    <property type="component" value="Unassembled WGS sequence"/>
</dbReference>
<keyword evidence="1" id="KW-0732">Signal</keyword>
<comment type="caution">
    <text evidence="2">The sequence shown here is derived from an EMBL/GenBank/DDBJ whole genome shotgun (WGS) entry which is preliminary data.</text>
</comment>
<evidence type="ECO:0000256" key="1">
    <source>
        <dbReference type="SAM" id="SignalP"/>
    </source>
</evidence>
<feature type="chain" id="PRO_5002472145" description="Lipoprotein" evidence="1">
    <location>
        <begin position="31"/>
        <end position="213"/>
    </location>
</feature>
<gene>
    <name evidence="2" type="ORF">JF76_06650</name>
</gene>
<accession>A0A0F4LBX5</accession>
<evidence type="ECO:0000313" key="2">
    <source>
        <dbReference type="EMBL" id="KJY56357.1"/>
    </source>
</evidence>
<dbReference type="HOGENOM" id="CLU_1298462_0_0_9"/>
<evidence type="ECO:0000313" key="3">
    <source>
        <dbReference type="Proteomes" id="UP000033533"/>
    </source>
</evidence>